<protein>
    <recommendedName>
        <fullName evidence="5">DUF2066 domain-containing protein</fullName>
    </recommendedName>
</protein>
<name>A0A510ULU0_ALIFS</name>
<evidence type="ECO:0000256" key="1">
    <source>
        <dbReference type="SAM" id="MobiDB-lite"/>
    </source>
</evidence>
<dbReference type="EMBL" id="BJTZ01000030">
    <property type="protein sequence ID" value="GEK15466.1"/>
    <property type="molecule type" value="Genomic_DNA"/>
</dbReference>
<dbReference type="RefSeq" id="WP_146866010.1">
    <property type="nucleotide sequence ID" value="NZ_BJTZ01000030.1"/>
</dbReference>
<evidence type="ECO:0000313" key="3">
    <source>
        <dbReference type="EMBL" id="GEK15466.1"/>
    </source>
</evidence>
<gene>
    <name evidence="3" type="ORF">AFI02nite_35020</name>
</gene>
<evidence type="ECO:0008006" key="5">
    <source>
        <dbReference type="Google" id="ProtNLM"/>
    </source>
</evidence>
<sequence length="391" mass="43888">MLRILCLLMCMVAGPVFAQQQNDLYHTEVQLTGSDKAENIAKQEGLVNVLIKVSGQTDIAQNEVIKKALTQSDRYVTQMSFVEYDNAPRAMKLGYNSKMVLNLLTQSEQSIWETPRKSVLVWIVNEYNYQRSIIWEQSNNSLITRIKEAANERGLPVMFPVGDFDDVTSIEIPDLWGNFKKPIADASERYNPQAILVVKVRGNSSSWTLFDTTPQYLPTTSTKPLEGRESGAVQLADMVNNVSDYFAKKYTKNLGAVVSQSEMISIEGIHSTRAFFTIEKQLKQLNSVASVQVDTIQGNKVTYTLNLLGDSEQFNQELLSKNKALSLIPEVIEEDKAIENAELDVNDAAIEQVTPVAEEQTMEEPIIEESETTEQSEETMPVIHAYQLSSK</sequence>
<dbReference type="Pfam" id="PF09839">
    <property type="entry name" value="DUF2066"/>
    <property type="match status" value="1"/>
</dbReference>
<dbReference type="AlphaFoldDB" id="A0A510ULU0"/>
<feature type="signal peptide" evidence="2">
    <location>
        <begin position="1"/>
        <end position="18"/>
    </location>
</feature>
<dbReference type="Proteomes" id="UP000321787">
    <property type="component" value="Unassembled WGS sequence"/>
</dbReference>
<evidence type="ECO:0000256" key="2">
    <source>
        <dbReference type="SAM" id="SignalP"/>
    </source>
</evidence>
<proteinExistence type="predicted"/>
<dbReference type="InterPro" id="IPR018642">
    <property type="entry name" value="DUF2066"/>
</dbReference>
<evidence type="ECO:0000313" key="4">
    <source>
        <dbReference type="Proteomes" id="UP000321787"/>
    </source>
</evidence>
<feature type="compositionally biased region" description="Acidic residues" evidence="1">
    <location>
        <begin position="360"/>
        <end position="377"/>
    </location>
</feature>
<comment type="caution">
    <text evidence="3">The sequence shown here is derived from an EMBL/GenBank/DDBJ whole genome shotgun (WGS) entry which is preliminary data.</text>
</comment>
<reference evidence="3 4" key="1">
    <citation type="submission" date="2019-07" db="EMBL/GenBank/DDBJ databases">
        <title>Whole genome shotgun sequence of Aliivibrio fischeri NBRC 101058.</title>
        <authorList>
            <person name="Hosoyama A."/>
            <person name="Uohara A."/>
            <person name="Ohji S."/>
            <person name="Ichikawa N."/>
        </authorList>
    </citation>
    <scope>NUCLEOTIDE SEQUENCE [LARGE SCALE GENOMIC DNA]</scope>
    <source>
        <strain evidence="3 4">NBRC 101058</strain>
    </source>
</reference>
<feature type="chain" id="PRO_5021946560" description="DUF2066 domain-containing protein" evidence="2">
    <location>
        <begin position="19"/>
        <end position="391"/>
    </location>
</feature>
<feature type="region of interest" description="Disordered" evidence="1">
    <location>
        <begin position="355"/>
        <end position="380"/>
    </location>
</feature>
<keyword evidence="2" id="KW-0732">Signal</keyword>
<organism evidence="3 4">
    <name type="scientific">Aliivibrio fischeri</name>
    <name type="common">Vibrio fischeri</name>
    <dbReference type="NCBI Taxonomy" id="668"/>
    <lineage>
        <taxon>Bacteria</taxon>
        <taxon>Pseudomonadati</taxon>
        <taxon>Pseudomonadota</taxon>
        <taxon>Gammaproteobacteria</taxon>
        <taxon>Vibrionales</taxon>
        <taxon>Vibrionaceae</taxon>
        <taxon>Aliivibrio</taxon>
    </lineage>
</organism>
<accession>A0A510ULU0</accession>